<dbReference type="EMBL" id="JBHSMQ010000009">
    <property type="protein sequence ID" value="MFC5457189.1"/>
    <property type="molecule type" value="Genomic_DNA"/>
</dbReference>
<organism evidence="3 4">
    <name type="scientific">Prosthecobacter fluviatilis</name>
    <dbReference type="NCBI Taxonomy" id="445931"/>
    <lineage>
        <taxon>Bacteria</taxon>
        <taxon>Pseudomonadati</taxon>
        <taxon>Verrucomicrobiota</taxon>
        <taxon>Verrucomicrobiia</taxon>
        <taxon>Verrucomicrobiales</taxon>
        <taxon>Verrucomicrobiaceae</taxon>
        <taxon>Prosthecobacter</taxon>
    </lineage>
</organism>
<keyword evidence="4" id="KW-1185">Reference proteome</keyword>
<evidence type="ECO:0000313" key="3">
    <source>
        <dbReference type="EMBL" id="MFC5457189.1"/>
    </source>
</evidence>
<protein>
    <submittedName>
        <fullName evidence="3">Uncharacterized protein</fullName>
    </submittedName>
</protein>
<keyword evidence="2" id="KW-0732">Signal</keyword>
<gene>
    <name evidence="3" type="ORF">ACFQDI_20135</name>
</gene>
<dbReference type="Proteomes" id="UP001596052">
    <property type="component" value="Unassembled WGS sequence"/>
</dbReference>
<evidence type="ECO:0000256" key="1">
    <source>
        <dbReference type="SAM" id="MobiDB-lite"/>
    </source>
</evidence>
<comment type="caution">
    <text evidence="3">The sequence shown here is derived from an EMBL/GenBank/DDBJ whole genome shotgun (WGS) entry which is preliminary data.</text>
</comment>
<evidence type="ECO:0000256" key="2">
    <source>
        <dbReference type="SAM" id="SignalP"/>
    </source>
</evidence>
<dbReference type="RefSeq" id="WP_377170214.1">
    <property type="nucleotide sequence ID" value="NZ_JBHSMQ010000009.1"/>
</dbReference>
<sequence length="150" mass="16028">MPRLITHLLSAMVLAALVSAQVFGMGRGFVCDCGGVETVTLEEHCHGPHSAACHEHEHEAAEPCHGGEDHREGDSHEHEALSESLRASVSPGLAFSAPVLKIVTVVLEEWGSPLLLPDAHSMAAEARPDTGQAVQRPWPQVLTHAVALRM</sequence>
<accession>A0ABW0KUY7</accession>
<evidence type="ECO:0000313" key="4">
    <source>
        <dbReference type="Proteomes" id="UP001596052"/>
    </source>
</evidence>
<name>A0ABW0KUY7_9BACT</name>
<feature type="chain" id="PRO_5045889020" evidence="2">
    <location>
        <begin position="25"/>
        <end position="150"/>
    </location>
</feature>
<proteinExistence type="predicted"/>
<feature type="region of interest" description="Disordered" evidence="1">
    <location>
        <begin position="60"/>
        <end position="81"/>
    </location>
</feature>
<reference evidence="4" key="1">
    <citation type="journal article" date="2019" name="Int. J. Syst. Evol. Microbiol.">
        <title>The Global Catalogue of Microorganisms (GCM) 10K type strain sequencing project: providing services to taxonomists for standard genome sequencing and annotation.</title>
        <authorList>
            <consortium name="The Broad Institute Genomics Platform"/>
            <consortium name="The Broad Institute Genome Sequencing Center for Infectious Disease"/>
            <person name="Wu L."/>
            <person name="Ma J."/>
        </authorList>
    </citation>
    <scope>NUCLEOTIDE SEQUENCE [LARGE SCALE GENOMIC DNA]</scope>
    <source>
        <strain evidence="4">CGMCC 4.1469</strain>
    </source>
</reference>
<feature type="signal peptide" evidence="2">
    <location>
        <begin position="1"/>
        <end position="24"/>
    </location>
</feature>